<keyword evidence="5" id="KW-1185">Reference proteome</keyword>
<evidence type="ECO:0000313" key="4">
    <source>
        <dbReference type="EMBL" id="KXJ91452.1"/>
    </source>
</evidence>
<dbReference type="GO" id="GO:0006506">
    <property type="term" value="P:GPI anchor biosynthetic process"/>
    <property type="evidence" value="ECO:0007669"/>
    <property type="project" value="InterPro"/>
</dbReference>
<keyword evidence="3" id="KW-0812">Transmembrane</keyword>
<dbReference type="GO" id="GO:0016020">
    <property type="term" value="C:membrane"/>
    <property type="evidence" value="ECO:0007669"/>
    <property type="project" value="GOC"/>
</dbReference>
<dbReference type="AlphaFoldDB" id="A0A136J2S6"/>
<feature type="transmembrane region" description="Helical" evidence="3">
    <location>
        <begin position="94"/>
        <end position="112"/>
    </location>
</feature>
<accession>A0A136J2S6</accession>
<evidence type="ECO:0000256" key="3">
    <source>
        <dbReference type="SAM" id="Phobius"/>
    </source>
</evidence>
<dbReference type="STRING" id="196109.A0A136J2S6"/>
<protein>
    <submittedName>
        <fullName evidence="4">Cell division control protein</fullName>
    </submittedName>
</protein>
<keyword evidence="4" id="KW-0132">Cell division</keyword>
<dbReference type="PANTHER" id="PTHR13315:SF4">
    <property type="entry name" value="METALLOPHOSPHOESTERASE, ISOFORM E"/>
    <property type="match status" value="1"/>
</dbReference>
<name>A0A136J2S6_9PEZI</name>
<gene>
    <name evidence="4" type="ORF">Micbo1qcDRAFT_163173</name>
</gene>
<feature type="compositionally biased region" description="Pro residues" evidence="2">
    <location>
        <begin position="13"/>
        <end position="23"/>
    </location>
</feature>
<dbReference type="GO" id="GO:0051301">
    <property type="term" value="P:cell division"/>
    <property type="evidence" value="ECO:0007669"/>
    <property type="project" value="UniProtKB-KW"/>
</dbReference>
<evidence type="ECO:0000256" key="1">
    <source>
        <dbReference type="ARBA" id="ARBA00023136"/>
    </source>
</evidence>
<dbReference type="GO" id="GO:0005783">
    <property type="term" value="C:endoplasmic reticulum"/>
    <property type="evidence" value="ECO:0007669"/>
    <property type="project" value="TreeGrafter"/>
</dbReference>
<feature type="transmembrane region" description="Helical" evidence="3">
    <location>
        <begin position="554"/>
        <end position="574"/>
    </location>
</feature>
<dbReference type="InParanoid" id="A0A136J2S6"/>
<dbReference type="Proteomes" id="UP000070501">
    <property type="component" value="Unassembled WGS sequence"/>
</dbReference>
<evidence type="ECO:0000256" key="2">
    <source>
        <dbReference type="SAM" id="MobiDB-lite"/>
    </source>
</evidence>
<dbReference type="InterPro" id="IPR029052">
    <property type="entry name" value="Metallo-depent_PP-like"/>
</dbReference>
<reference evidence="5" key="1">
    <citation type="submission" date="2016-02" db="EMBL/GenBank/DDBJ databases">
        <title>Draft genome sequence of Microdochium bolleyi, a fungal endophyte of beachgrass.</title>
        <authorList>
            <consortium name="DOE Joint Genome Institute"/>
            <person name="David A.S."/>
            <person name="May G."/>
            <person name="Haridas S."/>
            <person name="Lim J."/>
            <person name="Wang M."/>
            <person name="Labutti K."/>
            <person name="Lipzen A."/>
            <person name="Barry K."/>
            <person name="Grigoriev I.V."/>
        </authorList>
    </citation>
    <scope>NUCLEOTIDE SEQUENCE [LARGE SCALE GENOMIC DNA]</scope>
    <source>
        <strain evidence="5">J235TASD1</strain>
    </source>
</reference>
<keyword evidence="1 3" id="KW-0472">Membrane</keyword>
<dbReference type="FunCoup" id="A0A136J2S6">
    <property type="interactions" value="493"/>
</dbReference>
<proteinExistence type="predicted"/>
<keyword evidence="3" id="KW-1133">Transmembrane helix</keyword>
<dbReference type="OrthoDB" id="5977743at2759"/>
<feature type="region of interest" description="Disordered" evidence="2">
    <location>
        <begin position="608"/>
        <end position="682"/>
    </location>
</feature>
<feature type="compositionally biased region" description="Low complexity" evidence="2">
    <location>
        <begin position="614"/>
        <end position="630"/>
    </location>
</feature>
<dbReference type="InterPro" id="IPR033308">
    <property type="entry name" value="PGAP5/Cdc1/Ted1"/>
</dbReference>
<feature type="region of interest" description="Disordered" evidence="2">
    <location>
        <begin position="1"/>
        <end position="39"/>
    </location>
</feature>
<dbReference type="PANTHER" id="PTHR13315">
    <property type="entry name" value="METALLO PHOSPHOESTERASE RELATED"/>
    <property type="match status" value="1"/>
</dbReference>
<dbReference type="SUPFAM" id="SSF56300">
    <property type="entry name" value="Metallo-dependent phosphatases"/>
    <property type="match status" value="1"/>
</dbReference>
<keyword evidence="4" id="KW-0131">Cell cycle</keyword>
<dbReference type="EMBL" id="KQ964250">
    <property type="protein sequence ID" value="KXJ91452.1"/>
    <property type="molecule type" value="Genomic_DNA"/>
</dbReference>
<sequence>MARPPGQHNGYGYPPPASSPSPYEPSSSNRQQYPASSAFGGDHNTSPCDDISAGCAAFASRILAYLKGPGLQAAMNLAARAGHQLRRNAVRRRLLSFPHLLVALWVILMLWGERWVFAGKVRDCDWHHWEHWPPGAVPHRLVFVADPQLIDPHSYPGRPWPINPLTMRITDNYMTRAYTQLQRILRPDSVMFLGDLFDGGREWKTAHGNFADPEWAKGHRPADEQKYVKQWNKKYGEQYWLHEYKRFGNIFFDNWLLGGDAPGPGQRGRKLVTSLPGNHDLGFGAEVKIPVRERFIAYFGDTNRVDVIGNHTFVSVDTVSLSAETSQARDMAEVHEIYEPVNEFLTNVKAEKRRAVEKELRFWRGEFEELQYAQKVEELDKADFKNLPTLDRGSGSADFPTVLLSHVPLYRPPGTPCGPMREHWPPAKPPKGQTTPVFPDHRNAISVSGGYQYQNVLNEADTMKLINSIGNIKHAFSGDDHDYCELVHSPNQENIHEVTVKSLSMAMGVPTPGFQMISMWNPVDAKGKPLGGGGPEIPTLQTHLCLLPTQLSTFMLYAILGVLSVIILAARSFLVPMLNLQPFALDPKAPGPQSAVLPVFKAKSEGADDNHGYATNSTASASSSASKALAGRTSRTRGASLSAAPGSGIGGGTGSSHVRSSSPKKKQNARWGWGSGGGRSGPRIQIRRDADAYANNGNGSLSTGGWRPAVRGTGRQRWQLGQVWREFWTTTWRVVWMVLLFFAYLTWKG</sequence>
<feature type="transmembrane region" description="Helical" evidence="3">
    <location>
        <begin position="727"/>
        <end position="747"/>
    </location>
</feature>
<evidence type="ECO:0000313" key="5">
    <source>
        <dbReference type="Proteomes" id="UP000070501"/>
    </source>
</evidence>
<organism evidence="4 5">
    <name type="scientific">Microdochium bolleyi</name>
    <dbReference type="NCBI Taxonomy" id="196109"/>
    <lineage>
        <taxon>Eukaryota</taxon>
        <taxon>Fungi</taxon>
        <taxon>Dikarya</taxon>
        <taxon>Ascomycota</taxon>
        <taxon>Pezizomycotina</taxon>
        <taxon>Sordariomycetes</taxon>
        <taxon>Xylariomycetidae</taxon>
        <taxon>Xylariales</taxon>
        <taxon>Microdochiaceae</taxon>
        <taxon>Microdochium</taxon>
    </lineage>
</organism>